<feature type="domain" description="PPIase cyclophilin-type" evidence="5">
    <location>
        <begin position="23"/>
        <end position="269"/>
    </location>
</feature>
<dbReference type="PRINTS" id="PR00153">
    <property type="entry name" value="CSAPPISMRASE"/>
</dbReference>
<proteinExistence type="inferred from homology"/>
<dbReference type="EMBL" id="MDGQ01000003">
    <property type="protein sequence ID" value="OEK07236.1"/>
    <property type="molecule type" value="Genomic_DNA"/>
</dbReference>
<dbReference type="EC" id="5.2.1.8" evidence="4"/>
<dbReference type="GO" id="GO:0006457">
    <property type="term" value="P:protein folding"/>
    <property type="evidence" value="ECO:0007669"/>
    <property type="project" value="InterPro"/>
</dbReference>
<reference evidence="6 7" key="1">
    <citation type="submission" date="2016-08" db="EMBL/GenBank/DDBJ databases">
        <title>Draft genome of Fabibacter sp. strain SK-8.</title>
        <authorList>
            <person name="Wong S.-K."/>
            <person name="Hamasaki K."/>
            <person name="Yoshizawa S."/>
        </authorList>
    </citation>
    <scope>NUCLEOTIDE SEQUENCE [LARGE SCALE GENOMIC DNA]</scope>
    <source>
        <strain evidence="6 7">SK-8</strain>
    </source>
</reference>
<comment type="caution">
    <text evidence="6">The sequence shown here is derived from an EMBL/GenBank/DDBJ whole genome shotgun (WGS) entry which is preliminary data.</text>
</comment>
<dbReference type="Pfam" id="PF00160">
    <property type="entry name" value="Pro_isomerase"/>
    <property type="match status" value="2"/>
</dbReference>
<sequence>MKSIKMICLVAILGIIGCAPPEMDEIVVISTPYGDMTAVLYDETPLHKANFLKLAKGGMYDSVIFHRVIENFMIQTGNLATGKLESGVDYRIDAEFMPEKYIHEKGALAAARIGDSDNPTKKSSGSQFYIVQGETYDDEGLKSRADRRHYLKVNGLFQRMLDSERYPELTEKYNYHVQKAQEDTAYDFQTAQRNLVYNSMDVIEKRFGDQTDPGYPDFAKEIYATIGGTPHLDAEYTVFGKVVEGLAVIDKIAAVETNRRDKPLSDVRMEVKVVPMSKSEITKKYGITYPKN</sequence>
<dbReference type="InterPro" id="IPR044666">
    <property type="entry name" value="Cyclophilin_A-like"/>
</dbReference>
<dbReference type="InterPro" id="IPR029000">
    <property type="entry name" value="Cyclophilin-like_dom_sf"/>
</dbReference>
<dbReference type="OrthoDB" id="9807797at2"/>
<gene>
    <name evidence="6" type="ORF">BFP71_02915</name>
</gene>
<keyword evidence="3 4" id="KW-0413">Isomerase</keyword>
<evidence type="ECO:0000256" key="1">
    <source>
        <dbReference type="ARBA" id="ARBA00007365"/>
    </source>
</evidence>
<accession>A0A1E5T7B0</accession>
<comment type="catalytic activity">
    <reaction evidence="4">
        <text>[protein]-peptidylproline (omega=180) = [protein]-peptidylproline (omega=0)</text>
        <dbReference type="Rhea" id="RHEA:16237"/>
        <dbReference type="Rhea" id="RHEA-COMP:10747"/>
        <dbReference type="Rhea" id="RHEA-COMP:10748"/>
        <dbReference type="ChEBI" id="CHEBI:83833"/>
        <dbReference type="ChEBI" id="CHEBI:83834"/>
        <dbReference type="EC" id="5.2.1.8"/>
    </reaction>
</comment>
<dbReference type="PROSITE" id="PS00170">
    <property type="entry name" value="CSA_PPIASE_1"/>
    <property type="match status" value="1"/>
</dbReference>
<dbReference type="GO" id="GO:0003755">
    <property type="term" value="F:peptidyl-prolyl cis-trans isomerase activity"/>
    <property type="evidence" value="ECO:0007669"/>
    <property type="project" value="UniProtKB-UniRule"/>
</dbReference>
<dbReference type="PANTHER" id="PTHR45625">
    <property type="entry name" value="PEPTIDYL-PROLYL CIS-TRANS ISOMERASE-RELATED"/>
    <property type="match status" value="1"/>
</dbReference>
<dbReference type="Proteomes" id="UP000095552">
    <property type="component" value="Unassembled WGS sequence"/>
</dbReference>
<dbReference type="PROSITE" id="PS51257">
    <property type="entry name" value="PROKAR_LIPOPROTEIN"/>
    <property type="match status" value="1"/>
</dbReference>
<dbReference type="SUPFAM" id="SSF50891">
    <property type="entry name" value="Cyclophilin-like"/>
    <property type="match status" value="2"/>
</dbReference>
<keyword evidence="2 4" id="KW-0697">Rotamase</keyword>
<dbReference type="CDD" id="cd00317">
    <property type="entry name" value="cyclophilin"/>
    <property type="match status" value="1"/>
</dbReference>
<dbReference type="Gene3D" id="2.40.100.10">
    <property type="entry name" value="Cyclophilin-like"/>
    <property type="match status" value="2"/>
</dbReference>
<keyword evidence="7" id="KW-1185">Reference proteome</keyword>
<dbReference type="RefSeq" id="WP_069834547.1">
    <property type="nucleotide sequence ID" value="NZ_MDGQ01000003.1"/>
</dbReference>
<evidence type="ECO:0000313" key="6">
    <source>
        <dbReference type="EMBL" id="OEK07236.1"/>
    </source>
</evidence>
<protein>
    <recommendedName>
        <fullName evidence="4">Peptidyl-prolyl cis-trans isomerase</fullName>
        <shortName evidence="4">PPIase</shortName>
        <ecNumber evidence="4">5.2.1.8</ecNumber>
    </recommendedName>
</protein>
<dbReference type="PROSITE" id="PS50072">
    <property type="entry name" value="CSA_PPIASE_2"/>
    <property type="match status" value="1"/>
</dbReference>
<name>A0A1E5T7B0_9BACT</name>
<dbReference type="PANTHER" id="PTHR45625:SF4">
    <property type="entry name" value="PEPTIDYLPROLYL ISOMERASE DOMAIN AND WD REPEAT-CONTAINING PROTEIN 1"/>
    <property type="match status" value="1"/>
</dbReference>
<evidence type="ECO:0000256" key="2">
    <source>
        <dbReference type="ARBA" id="ARBA00023110"/>
    </source>
</evidence>
<comment type="similarity">
    <text evidence="1 4">Belongs to the cyclophilin-type PPIase family.</text>
</comment>
<evidence type="ECO:0000313" key="7">
    <source>
        <dbReference type="Proteomes" id="UP000095552"/>
    </source>
</evidence>
<comment type="function">
    <text evidence="4">PPIases accelerate the folding of proteins. It catalyzes the cis-trans isomerization of proline imidic peptide bonds in oligopeptides.</text>
</comment>
<evidence type="ECO:0000256" key="3">
    <source>
        <dbReference type="ARBA" id="ARBA00023235"/>
    </source>
</evidence>
<organism evidence="6 7">
    <name type="scientific">Roseivirga misakiensis</name>
    <dbReference type="NCBI Taxonomy" id="1563681"/>
    <lineage>
        <taxon>Bacteria</taxon>
        <taxon>Pseudomonadati</taxon>
        <taxon>Bacteroidota</taxon>
        <taxon>Cytophagia</taxon>
        <taxon>Cytophagales</taxon>
        <taxon>Roseivirgaceae</taxon>
        <taxon>Roseivirga</taxon>
    </lineage>
</organism>
<dbReference type="InterPro" id="IPR020892">
    <property type="entry name" value="Cyclophilin-type_PPIase_CS"/>
</dbReference>
<evidence type="ECO:0000259" key="5">
    <source>
        <dbReference type="PROSITE" id="PS50072"/>
    </source>
</evidence>
<dbReference type="STRING" id="1563681.BFP71_02915"/>
<dbReference type="AlphaFoldDB" id="A0A1E5T7B0"/>
<dbReference type="InterPro" id="IPR002130">
    <property type="entry name" value="Cyclophilin-type_PPIase_dom"/>
</dbReference>
<evidence type="ECO:0000256" key="4">
    <source>
        <dbReference type="RuleBase" id="RU363019"/>
    </source>
</evidence>